<feature type="chain" id="PRO_5036489458" description="DNA-directed DNA polymerase" evidence="1">
    <location>
        <begin position="21"/>
        <end position="112"/>
    </location>
</feature>
<reference evidence="2" key="1">
    <citation type="submission" date="2020-08" db="EMBL/GenBank/DDBJ databases">
        <title>Multicomponent nature underlies the extraordinary mechanical properties of spider dragline silk.</title>
        <authorList>
            <person name="Kono N."/>
            <person name="Nakamura H."/>
            <person name="Mori M."/>
            <person name="Yoshida Y."/>
            <person name="Ohtoshi R."/>
            <person name="Malay A.D."/>
            <person name="Moran D.A.P."/>
            <person name="Tomita M."/>
            <person name="Numata K."/>
            <person name="Arakawa K."/>
        </authorList>
    </citation>
    <scope>NUCLEOTIDE SEQUENCE</scope>
</reference>
<gene>
    <name evidence="2" type="primary">AVEN_166998_1</name>
    <name evidence="2" type="ORF">TNIN_303751</name>
</gene>
<dbReference type="OrthoDB" id="2404467at2759"/>
<sequence>MALHCTWSLVVLWSMLKTTGIELELLTDSNINLMLEKGTRGRVSQYCNRYEKTNNEYMKNYDKTKESNYLMYLDANNLYGWAMSQFLPYAASDHRVCHTVECSLYLRHLVFE</sequence>
<evidence type="ECO:0000313" key="2">
    <source>
        <dbReference type="EMBL" id="GFS52150.1"/>
    </source>
</evidence>
<evidence type="ECO:0008006" key="4">
    <source>
        <dbReference type="Google" id="ProtNLM"/>
    </source>
</evidence>
<protein>
    <recommendedName>
        <fullName evidence="4">DNA-directed DNA polymerase</fullName>
    </recommendedName>
</protein>
<name>A0A8X6JQK3_9ARAC</name>
<proteinExistence type="predicted"/>
<dbReference type="PANTHER" id="PTHR31511">
    <property type="entry name" value="PROTEIN CBG23764"/>
    <property type="match status" value="1"/>
</dbReference>
<dbReference type="AlphaFoldDB" id="A0A8X6JQK3"/>
<evidence type="ECO:0000256" key="1">
    <source>
        <dbReference type="SAM" id="SignalP"/>
    </source>
</evidence>
<dbReference type="Proteomes" id="UP000886998">
    <property type="component" value="Unassembled WGS sequence"/>
</dbReference>
<dbReference type="PANTHER" id="PTHR31511:SF12">
    <property type="entry name" value="RHO TERMINATION FACTOR N-TERMINAL DOMAIN-CONTAINING PROTEIN"/>
    <property type="match status" value="1"/>
</dbReference>
<accession>A0A8X6JQK3</accession>
<comment type="caution">
    <text evidence="2">The sequence shown here is derived from an EMBL/GenBank/DDBJ whole genome shotgun (WGS) entry which is preliminary data.</text>
</comment>
<keyword evidence="1" id="KW-0732">Signal</keyword>
<feature type="signal peptide" evidence="1">
    <location>
        <begin position="1"/>
        <end position="20"/>
    </location>
</feature>
<evidence type="ECO:0000313" key="3">
    <source>
        <dbReference type="Proteomes" id="UP000886998"/>
    </source>
</evidence>
<dbReference type="EMBL" id="BMAV01026644">
    <property type="protein sequence ID" value="GFS52150.1"/>
    <property type="molecule type" value="Genomic_DNA"/>
</dbReference>
<organism evidence="2 3">
    <name type="scientific">Trichonephila inaurata madagascariensis</name>
    <dbReference type="NCBI Taxonomy" id="2747483"/>
    <lineage>
        <taxon>Eukaryota</taxon>
        <taxon>Metazoa</taxon>
        <taxon>Ecdysozoa</taxon>
        <taxon>Arthropoda</taxon>
        <taxon>Chelicerata</taxon>
        <taxon>Arachnida</taxon>
        <taxon>Araneae</taxon>
        <taxon>Araneomorphae</taxon>
        <taxon>Entelegynae</taxon>
        <taxon>Araneoidea</taxon>
        <taxon>Nephilidae</taxon>
        <taxon>Trichonephila</taxon>
        <taxon>Trichonephila inaurata</taxon>
    </lineage>
</organism>
<keyword evidence="3" id="KW-1185">Reference proteome</keyword>